<sequence length="486" mass="56596">MESLTLDIRVPPSGLTFRLKENVWHRLQRRLLEFTEPLSPRTISDLKMKEGGNKNIKGEAYKIHRRRTMKYLFGFVLSLSMVSVGLLFGYTEGSPLRTKFVQISQHSPYTPRGVLLDDSVTLPSARLSAENIKSQTENVSKEMSLQSNKRQVLLIVAHGRSGSTFLADIFNQHPRVFYVFEPLHSLIAKQLKDSAYDEYAFKFLWHIIQCDFNMGDASQHFARFFRFKSRALSSPPFCKYSAADIRWNPRDCLPVKPQALEYSCNSHDTTVFKLLLERLPSQSIEKLFDVCERAGLECKVIHLVRDIRPVMMSSRKVSFFKEVNQKTKPSLRYYVYSRCEMTEKNLLLLKKLRPSVHKKYVVVRYEDLAEHPMKLYKFLYDFAGLDVLENITKWLMNTTHPSESQLREQARNPVSVVRDSLITLNKWRIAAESCEVNIMERYCRDVMKFLGYIQTQGSDALLRNLSTPLFRDKYPVKEWNTGLSRL</sequence>
<reference evidence="2" key="1">
    <citation type="journal article" date="2023" name="G3 (Bethesda)">
        <title>Whole genome assembly and annotation of the endangered Caribbean coral Acropora cervicornis.</title>
        <authorList>
            <person name="Selwyn J.D."/>
            <person name="Vollmer S.V."/>
        </authorList>
    </citation>
    <scope>NUCLEOTIDE SEQUENCE</scope>
    <source>
        <strain evidence="2">K2</strain>
    </source>
</reference>
<reference evidence="2" key="2">
    <citation type="journal article" date="2023" name="Science">
        <title>Genomic signatures of disease resistance in endangered staghorn corals.</title>
        <authorList>
            <person name="Vollmer S.V."/>
            <person name="Selwyn J.D."/>
            <person name="Despard B.A."/>
            <person name="Roesel C.L."/>
        </authorList>
    </citation>
    <scope>NUCLEOTIDE SEQUENCE</scope>
    <source>
        <strain evidence="2">K2</strain>
    </source>
</reference>
<feature type="transmembrane region" description="Helical" evidence="1">
    <location>
        <begin position="71"/>
        <end position="90"/>
    </location>
</feature>
<keyword evidence="1" id="KW-0812">Transmembrane</keyword>
<keyword evidence="3" id="KW-1185">Reference proteome</keyword>
<dbReference type="PANTHER" id="PTHR10704">
    <property type="entry name" value="CARBOHYDRATE SULFOTRANSFERASE"/>
    <property type="match status" value="1"/>
</dbReference>
<dbReference type="SUPFAM" id="SSF52540">
    <property type="entry name" value="P-loop containing nucleoside triphosphate hydrolases"/>
    <property type="match status" value="1"/>
</dbReference>
<evidence type="ECO:0000313" key="2">
    <source>
        <dbReference type="EMBL" id="KAK2574150.1"/>
    </source>
</evidence>
<dbReference type="GO" id="GO:0006790">
    <property type="term" value="P:sulfur compound metabolic process"/>
    <property type="evidence" value="ECO:0007669"/>
    <property type="project" value="TreeGrafter"/>
</dbReference>
<protein>
    <submittedName>
        <fullName evidence="2">Carbohydrate sulfotransferase 5</fullName>
    </submittedName>
</protein>
<evidence type="ECO:0000313" key="3">
    <source>
        <dbReference type="Proteomes" id="UP001249851"/>
    </source>
</evidence>
<accession>A0AAD9R796</accession>
<dbReference type="GO" id="GO:0001517">
    <property type="term" value="F:N-acetylglucosamine 6-O-sulfotransferase activity"/>
    <property type="evidence" value="ECO:0007669"/>
    <property type="project" value="TreeGrafter"/>
</dbReference>
<keyword evidence="1" id="KW-1133">Transmembrane helix</keyword>
<keyword evidence="1" id="KW-0472">Membrane</keyword>
<dbReference type="PANTHER" id="PTHR10704:SF44">
    <property type="entry name" value="LD35051P-RELATED"/>
    <property type="match status" value="1"/>
</dbReference>
<proteinExistence type="predicted"/>
<dbReference type="GO" id="GO:0006044">
    <property type="term" value="P:N-acetylglucosamine metabolic process"/>
    <property type="evidence" value="ECO:0007669"/>
    <property type="project" value="TreeGrafter"/>
</dbReference>
<dbReference type="AlphaFoldDB" id="A0AAD9R796"/>
<name>A0AAD9R796_ACRCE</name>
<dbReference type="InterPro" id="IPR051135">
    <property type="entry name" value="Gal/GlcNAc/GalNAc_ST"/>
</dbReference>
<dbReference type="EMBL" id="JARQWQ010000001">
    <property type="protein sequence ID" value="KAK2574150.1"/>
    <property type="molecule type" value="Genomic_DNA"/>
</dbReference>
<organism evidence="2 3">
    <name type="scientific">Acropora cervicornis</name>
    <name type="common">Staghorn coral</name>
    <dbReference type="NCBI Taxonomy" id="6130"/>
    <lineage>
        <taxon>Eukaryota</taxon>
        <taxon>Metazoa</taxon>
        <taxon>Cnidaria</taxon>
        <taxon>Anthozoa</taxon>
        <taxon>Hexacorallia</taxon>
        <taxon>Scleractinia</taxon>
        <taxon>Astrocoeniina</taxon>
        <taxon>Acroporidae</taxon>
        <taxon>Acropora</taxon>
    </lineage>
</organism>
<dbReference type="Gene3D" id="3.40.50.300">
    <property type="entry name" value="P-loop containing nucleotide triphosphate hydrolases"/>
    <property type="match status" value="1"/>
</dbReference>
<dbReference type="Pfam" id="PF13469">
    <property type="entry name" value="Sulfotransfer_3"/>
    <property type="match status" value="1"/>
</dbReference>
<dbReference type="Proteomes" id="UP001249851">
    <property type="component" value="Unassembled WGS sequence"/>
</dbReference>
<gene>
    <name evidence="2" type="ORF">P5673_000283</name>
</gene>
<comment type="caution">
    <text evidence="2">The sequence shown here is derived from an EMBL/GenBank/DDBJ whole genome shotgun (WGS) entry which is preliminary data.</text>
</comment>
<evidence type="ECO:0000256" key="1">
    <source>
        <dbReference type="SAM" id="Phobius"/>
    </source>
</evidence>
<dbReference type="InterPro" id="IPR027417">
    <property type="entry name" value="P-loop_NTPase"/>
</dbReference>